<feature type="non-terminal residue" evidence="2">
    <location>
        <position position="421"/>
    </location>
</feature>
<evidence type="ECO:0000259" key="1">
    <source>
        <dbReference type="Pfam" id="PF00501"/>
    </source>
</evidence>
<dbReference type="GO" id="GO:0009239">
    <property type="term" value="P:enterobactin biosynthetic process"/>
    <property type="evidence" value="ECO:0007669"/>
    <property type="project" value="TreeGrafter"/>
</dbReference>
<dbReference type="PANTHER" id="PTHR45527">
    <property type="entry name" value="NONRIBOSOMAL PEPTIDE SYNTHETASE"/>
    <property type="match status" value="1"/>
</dbReference>
<dbReference type="InterPro" id="IPR010071">
    <property type="entry name" value="AA_adenyl_dom"/>
</dbReference>
<dbReference type="GO" id="GO:0031177">
    <property type="term" value="F:phosphopantetheine binding"/>
    <property type="evidence" value="ECO:0007669"/>
    <property type="project" value="TreeGrafter"/>
</dbReference>
<dbReference type="PANTHER" id="PTHR45527:SF1">
    <property type="entry name" value="FATTY ACID SYNTHASE"/>
    <property type="match status" value="1"/>
</dbReference>
<reference evidence="2 3" key="1">
    <citation type="submission" date="2020-04" db="EMBL/GenBank/DDBJ databases">
        <title>MicrobeNet Type strains.</title>
        <authorList>
            <person name="Nicholson A.C."/>
        </authorList>
    </citation>
    <scope>NUCLEOTIDE SEQUENCE [LARGE SCALE GENOMIC DNA]</scope>
    <source>
        <strain evidence="2 3">DSM 45078</strain>
    </source>
</reference>
<dbReference type="InterPro" id="IPR020845">
    <property type="entry name" value="AMP-binding_CS"/>
</dbReference>
<protein>
    <submittedName>
        <fullName evidence="2">Amino acid adenylation domain-containing protein</fullName>
    </submittedName>
</protein>
<dbReference type="PROSITE" id="PS00455">
    <property type="entry name" value="AMP_BINDING"/>
    <property type="match status" value="1"/>
</dbReference>
<dbReference type="GO" id="GO:0043041">
    <property type="term" value="P:amino acid activation for nonribosomal peptide biosynthetic process"/>
    <property type="evidence" value="ECO:0007669"/>
    <property type="project" value="TreeGrafter"/>
</dbReference>
<dbReference type="RefSeq" id="WP_168443552.1">
    <property type="nucleotide sequence ID" value="NZ_JAAXOO010000016.1"/>
</dbReference>
<evidence type="ECO:0000313" key="3">
    <source>
        <dbReference type="Proteomes" id="UP000565715"/>
    </source>
</evidence>
<dbReference type="GO" id="GO:0005829">
    <property type="term" value="C:cytosol"/>
    <property type="evidence" value="ECO:0007669"/>
    <property type="project" value="TreeGrafter"/>
</dbReference>
<dbReference type="InterPro" id="IPR000873">
    <property type="entry name" value="AMP-dep_synth/lig_dom"/>
</dbReference>
<evidence type="ECO:0000313" key="2">
    <source>
        <dbReference type="EMBL" id="NKY37954.1"/>
    </source>
</evidence>
<proteinExistence type="predicted"/>
<accession>A0A846XWQ2</accession>
<name>A0A846XWQ2_9NOCA</name>
<dbReference type="Proteomes" id="UP000565715">
    <property type="component" value="Unassembled WGS sequence"/>
</dbReference>
<dbReference type="SUPFAM" id="SSF56801">
    <property type="entry name" value="Acetyl-CoA synthetase-like"/>
    <property type="match status" value="1"/>
</dbReference>
<dbReference type="EMBL" id="JAAXOO010000016">
    <property type="protein sequence ID" value="NKY37954.1"/>
    <property type="molecule type" value="Genomic_DNA"/>
</dbReference>
<dbReference type="GO" id="GO:0047527">
    <property type="term" value="F:2,3-dihydroxybenzoate-serine ligase activity"/>
    <property type="evidence" value="ECO:0007669"/>
    <property type="project" value="TreeGrafter"/>
</dbReference>
<organism evidence="2 3">
    <name type="scientific">Nocardia speluncae</name>
    <dbReference type="NCBI Taxonomy" id="419477"/>
    <lineage>
        <taxon>Bacteria</taxon>
        <taxon>Bacillati</taxon>
        <taxon>Actinomycetota</taxon>
        <taxon>Actinomycetes</taxon>
        <taxon>Mycobacteriales</taxon>
        <taxon>Nocardiaceae</taxon>
        <taxon>Nocardia</taxon>
    </lineage>
</organism>
<dbReference type="Gene3D" id="3.40.50.980">
    <property type="match status" value="2"/>
</dbReference>
<dbReference type="Gene3D" id="2.30.38.10">
    <property type="entry name" value="Luciferase, Domain 3"/>
    <property type="match status" value="1"/>
</dbReference>
<dbReference type="InterPro" id="IPR045851">
    <property type="entry name" value="AMP-bd_C_sf"/>
</dbReference>
<sequence length="421" mass="44291">AQGVGPESLVGLLASRSVDLVVGMYAVVAAGGAYVPLDPAHPAERIGYILDTAAPVCLLSTTADLQAVTADADSGVTGGGTPVDIAGVPVSALDTLDTSGFDAAPVTDADRLAPVRASNTAYVIFTSGSTGRPKGVAVPHSAIANQVAWMLSQYPMDASDVYLQKTATTFDVSLWGYFLPLAAGAHLVVATPDGHRDPEYLAQVIVERQVTVTDFVPSMLTVFAAHTAAGSIPSLEHVFVIGEALPPETVTAMHAVSDAAVHNLYGPTEAAVSITYWQATGAETGSVPIGVPQWNSRVYVLDSRLRPVPEGVTGELYLAGDQLARGYVTRPDLSSDRFVASPFDPGVRMYRTGDLVRWQRVDGEPVLEYLGRTDFQVKFRGQRIELGEIESAFLAQPQVSQAAVTVAASQLGEQLVAYVVP</sequence>
<dbReference type="GO" id="GO:0009366">
    <property type="term" value="C:enterobactin synthetase complex"/>
    <property type="evidence" value="ECO:0007669"/>
    <property type="project" value="TreeGrafter"/>
</dbReference>
<feature type="non-terminal residue" evidence="2">
    <location>
        <position position="1"/>
    </location>
</feature>
<gene>
    <name evidence="2" type="ORF">HGA13_33560</name>
</gene>
<feature type="domain" description="AMP-dependent synthetase/ligase" evidence="1">
    <location>
        <begin position="2"/>
        <end position="327"/>
    </location>
</feature>
<dbReference type="AlphaFoldDB" id="A0A846XWQ2"/>
<comment type="caution">
    <text evidence="2">The sequence shown here is derived from an EMBL/GenBank/DDBJ whole genome shotgun (WGS) entry which is preliminary data.</text>
</comment>
<dbReference type="Pfam" id="PF00501">
    <property type="entry name" value="AMP-binding"/>
    <property type="match status" value="1"/>
</dbReference>
<dbReference type="Gene3D" id="3.30.300.30">
    <property type="match status" value="1"/>
</dbReference>
<dbReference type="NCBIfam" id="TIGR01733">
    <property type="entry name" value="AA-adenyl-dom"/>
    <property type="match status" value="1"/>
</dbReference>
<keyword evidence="3" id="KW-1185">Reference proteome</keyword>